<dbReference type="AlphaFoldDB" id="A0A0F8W7E0"/>
<sequence>MKTILLCSNSRYGKNGDTVEVDDDVATMLLCQGKANHIPAVASKSKRQPVNR</sequence>
<gene>
    <name evidence="1" type="ORF">LCGC14_3102230</name>
</gene>
<reference evidence="1" key="1">
    <citation type="journal article" date="2015" name="Nature">
        <title>Complex archaea that bridge the gap between prokaryotes and eukaryotes.</title>
        <authorList>
            <person name="Spang A."/>
            <person name="Saw J.H."/>
            <person name="Jorgensen S.L."/>
            <person name="Zaremba-Niedzwiedzka K."/>
            <person name="Martijn J."/>
            <person name="Lind A.E."/>
            <person name="van Eijk R."/>
            <person name="Schleper C."/>
            <person name="Guy L."/>
            <person name="Ettema T.J."/>
        </authorList>
    </citation>
    <scope>NUCLEOTIDE SEQUENCE</scope>
</reference>
<accession>A0A0F8W7E0</accession>
<dbReference type="EMBL" id="LAZR01066888">
    <property type="protein sequence ID" value="KKK52702.1"/>
    <property type="molecule type" value="Genomic_DNA"/>
</dbReference>
<feature type="non-terminal residue" evidence="1">
    <location>
        <position position="52"/>
    </location>
</feature>
<evidence type="ECO:0000313" key="1">
    <source>
        <dbReference type="EMBL" id="KKK52702.1"/>
    </source>
</evidence>
<organism evidence="1">
    <name type="scientific">marine sediment metagenome</name>
    <dbReference type="NCBI Taxonomy" id="412755"/>
    <lineage>
        <taxon>unclassified sequences</taxon>
        <taxon>metagenomes</taxon>
        <taxon>ecological metagenomes</taxon>
    </lineage>
</organism>
<protein>
    <submittedName>
        <fullName evidence="1">Uncharacterized protein</fullName>
    </submittedName>
</protein>
<name>A0A0F8W7E0_9ZZZZ</name>
<comment type="caution">
    <text evidence="1">The sequence shown here is derived from an EMBL/GenBank/DDBJ whole genome shotgun (WGS) entry which is preliminary data.</text>
</comment>
<proteinExistence type="predicted"/>